<organism evidence="1">
    <name type="scientific">Spodoptera frugiperda</name>
    <name type="common">Fall armyworm</name>
    <dbReference type="NCBI Taxonomy" id="7108"/>
    <lineage>
        <taxon>Eukaryota</taxon>
        <taxon>Metazoa</taxon>
        <taxon>Ecdysozoa</taxon>
        <taxon>Arthropoda</taxon>
        <taxon>Hexapoda</taxon>
        <taxon>Insecta</taxon>
        <taxon>Pterygota</taxon>
        <taxon>Neoptera</taxon>
        <taxon>Endopterygota</taxon>
        <taxon>Lepidoptera</taxon>
        <taxon>Glossata</taxon>
        <taxon>Ditrysia</taxon>
        <taxon>Noctuoidea</taxon>
        <taxon>Noctuidae</taxon>
        <taxon>Amphipyrinae</taxon>
        <taxon>Spodoptera</taxon>
    </lineage>
</organism>
<name>A0A2H1WUF2_SPOFR</name>
<dbReference type="EMBL" id="ODYU01010741">
    <property type="protein sequence ID" value="SOQ56044.1"/>
    <property type="molecule type" value="Genomic_DNA"/>
</dbReference>
<accession>A0A2H1WUF2</accession>
<gene>
    <name evidence="1" type="ORF">SFRICE_029102</name>
</gene>
<evidence type="ECO:0000313" key="1">
    <source>
        <dbReference type="EMBL" id="SOQ56044.1"/>
    </source>
</evidence>
<protein>
    <submittedName>
        <fullName evidence="1">SFRICE_029102</fullName>
    </submittedName>
</protein>
<dbReference type="AlphaFoldDB" id="A0A2H1WUF2"/>
<reference evidence="1" key="1">
    <citation type="submission" date="2016-07" db="EMBL/GenBank/DDBJ databases">
        <authorList>
            <person name="Bretaudeau A."/>
        </authorList>
    </citation>
    <scope>NUCLEOTIDE SEQUENCE</scope>
    <source>
        <strain evidence="1">Rice</strain>
        <tissue evidence="1">Whole body</tissue>
    </source>
</reference>
<proteinExistence type="predicted"/>
<sequence>MVSDQRRPWTPAKPEESQKRCRPFKKEYALFLKIQKKCFFFHPMTSTVLRREGVSDSKRLKTTPFILLLFEPECQYTR</sequence>